<keyword evidence="2 7" id="KW-0479">Metal-binding</keyword>
<evidence type="ECO:0000256" key="7">
    <source>
        <dbReference type="HAMAP-Rule" id="MF_01972"/>
    </source>
</evidence>
<keyword evidence="5 7" id="KW-0408">Iron</keyword>
<dbReference type="EC" id="1.13.11.11" evidence="7"/>
<keyword evidence="1 7" id="KW-0349">Heme</keyword>
<dbReference type="NCBIfam" id="TIGR03036">
    <property type="entry name" value="trp_2_3_diox"/>
    <property type="match status" value="1"/>
</dbReference>
<dbReference type="InterPro" id="IPR037217">
    <property type="entry name" value="Trp/Indoleamine_2_3_dOase-like"/>
</dbReference>
<organism evidence="8 9">
    <name type="scientific">Litchfieldella qijiaojingensis</name>
    <dbReference type="NCBI Taxonomy" id="980347"/>
    <lineage>
        <taxon>Bacteria</taxon>
        <taxon>Pseudomonadati</taxon>
        <taxon>Pseudomonadota</taxon>
        <taxon>Gammaproteobacteria</taxon>
        <taxon>Oceanospirillales</taxon>
        <taxon>Halomonadaceae</taxon>
        <taxon>Litchfieldella</taxon>
    </lineage>
</organism>
<dbReference type="InterPro" id="IPR004981">
    <property type="entry name" value="Trp_2_3_dOase"/>
</dbReference>
<sequence length="285" mass="33787">MANRDWEKMTPHTVDLEGETVHWDQEMSYGQYLDLERLLACQHPNSGQHDEMLFIVLHQVSELWLKQCLHEAHAAADHIRKDELKPAFKMLSRIARIQEQMIHVWEVLVTMTPSDYACFRDSLGQSSGLQSYQYRELEFLLGNKNPRMVEVHRNHRQHYERLTQVLHEPSIYDISLQLLKRRGFDIPAAYVKRDWSQPYQPSAKVEQAWAEIYRHTDKYWDLYELAEKLVDTEYNFQKWRFSHMKTVERIIGYKRGTGGTAGVAYLAKALDLKFFPELWSVRTAM</sequence>
<feature type="binding site" evidence="7">
    <location>
        <position position="116"/>
    </location>
    <ligand>
        <name>substrate</name>
    </ligand>
</feature>
<comment type="subunit">
    <text evidence="7">Homotetramer.</text>
</comment>
<accession>A0ABQ2YN84</accession>
<comment type="similarity">
    <text evidence="7">Belongs to the tryptophan 2,3-dioxygenase family.</text>
</comment>
<comment type="cofactor">
    <cofactor evidence="7">
        <name>heme</name>
        <dbReference type="ChEBI" id="CHEBI:30413"/>
    </cofactor>
    <text evidence="7">Binds 1 heme group per subunit.</text>
</comment>
<keyword evidence="4 7" id="KW-0560">Oxidoreductase</keyword>
<feature type="binding site" description="axial binding residue" evidence="7">
    <location>
        <position position="243"/>
    </location>
    <ligand>
        <name>heme</name>
        <dbReference type="ChEBI" id="CHEBI:30413"/>
    </ligand>
    <ligandPart>
        <name>Fe</name>
        <dbReference type="ChEBI" id="CHEBI:18248"/>
    </ligandPart>
</feature>
<comment type="function">
    <text evidence="7">Heme-dependent dioxygenase that catalyzes the oxidative cleavage of the L-tryptophan (L-Trp) pyrrole ring and converts L-tryptophan to N-formyl-L-kynurenine. Catalyzes the oxidative cleavage of the indole moiety.</text>
</comment>
<evidence type="ECO:0000256" key="6">
    <source>
        <dbReference type="ARBA" id="ARBA00023079"/>
    </source>
</evidence>
<dbReference type="HAMAP" id="MF_01972">
    <property type="entry name" value="T23O"/>
    <property type="match status" value="1"/>
</dbReference>
<comment type="caution">
    <text evidence="7">Lacks conserved residue(s) required for the propagation of feature annotation.</text>
</comment>
<evidence type="ECO:0000256" key="3">
    <source>
        <dbReference type="ARBA" id="ARBA00022964"/>
    </source>
</evidence>
<dbReference type="InterPro" id="IPR017485">
    <property type="entry name" value="Trp_2-3-dOase_bac"/>
</dbReference>
<proteinExistence type="inferred from homology"/>
<dbReference type="EMBL" id="BMXS01000005">
    <property type="protein sequence ID" value="GGX88704.1"/>
    <property type="molecule type" value="Genomic_DNA"/>
</dbReference>
<comment type="caution">
    <text evidence="8">The sequence shown here is derived from an EMBL/GenBank/DDBJ whole genome shotgun (WGS) entry which is preliminary data.</text>
</comment>
<evidence type="ECO:0000256" key="1">
    <source>
        <dbReference type="ARBA" id="ARBA00022617"/>
    </source>
</evidence>
<comment type="pathway">
    <text evidence="7">Amino-acid degradation; L-tryptophan degradation via kynurenine pathway; L-kynurenine from L-tryptophan: step 1/2.</text>
</comment>
<comment type="catalytic activity">
    <reaction evidence="7">
        <text>L-tryptophan + O2 = N-formyl-L-kynurenine</text>
        <dbReference type="Rhea" id="RHEA:24536"/>
        <dbReference type="ChEBI" id="CHEBI:15379"/>
        <dbReference type="ChEBI" id="CHEBI:57912"/>
        <dbReference type="ChEBI" id="CHEBI:58629"/>
        <dbReference type="EC" id="1.13.11.11"/>
    </reaction>
</comment>
<dbReference type="Pfam" id="PF03301">
    <property type="entry name" value="Trp_dioxygenase"/>
    <property type="match status" value="2"/>
</dbReference>
<protein>
    <recommendedName>
        <fullName evidence="7">Tryptophan 2,3-dioxygenase</fullName>
        <shortName evidence="7">TDO</shortName>
        <ecNumber evidence="7">1.13.11.11</ecNumber>
    </recommendedName>
    <alternativeName>
        <fullName evidence="7">Tryptamin 2,3-dioxygenase</fullName>
    </alternativeName>
    <alternativeName>
        <fullName evidence="7">Tryptophan oxygenase</fullName>
        <shortName evidence="7">TO</shortName>
        <shortName evidence="7">TRPO</shortName>
    </alternativeName>
    <alternativeName>
        <fullName evidence="7">Tryptophan pyrrolase</fullName>
    </alternativeName>
    <alternativeName>
        <fullName evidence="7">Tryptophanase</fullName>
    </alternativeName>
</protein>
<evidence type="ECO:0000256" key="5">
    <source>
        <dbReference type="ARBA" id="ARBA00023004"/>
    </source>
</evidence>
<keyword evidence="6 7" id="KW-0823">Tryptophan catabolism</keyword>
<dbReference type="SUPFAM" id="SSF140959">
    <property type="entry name" value="Indolic compounds 2,3-dioxygenase-like"/>
    <property type="match status" value="1"/>
</dbReference>
<keyword evidence="3 7" id="KW-0223">Dioxygenase</keyword>
<keyword evidence="9" id="KW-1185">Reference proteome</keyword>
<feature type="binding site" evidence="7">
    <location>
        <position position="120"/>
    </location>
    <ligand>
        <name>substrate</name>
    </ligand>
</feature>
<dbReference type="PANTHER" id="PTHR10138">
    <property type="entry name" value="TRYPTOPHAN 2,3-DIOXYGENASE"/>
    <property type="match status" value="1"/>
</dbReference>
<evidence type="ECO:0000256" key="4">
    <source>
        <dbReference type="ARBA" id="ARBA00023002"/>
    </source>
</evidence>
<dbReference type="Gene3D" id="1.20.58.480">
    <property type="match status" value="1"/>
</dbReference>
<evidence type="ECO:0000313" key="9">
    <source>
        <dbReference type="Proteomes" id="UP000653056"/>
    </source>
</evidence>
<gene>
    <name evidence="7 8" type="primary">kynA</name>
    <name evidence="8" type="ORF">GCM10007160_15230</name>
</gene>
<evidence type="ECO:0000256" key="2">
    <source>
        <dbReference type="ARBA" id="ARBA00022723"/>
    </source>
</evidence>
<name>A0ABQ2YN84_9GAMM</name>
<evidence type="ECO:0000313" key="8">
    <source>
        <dbReference type="EMBL" id="GGX88704.1"/>
    </source>
</evidence>
<dbReference type="RefSeq" id="WP_189467806.1">
    <property type="nucleotide sequence ID" value="NZ_BMXS01000005.1"/>
</dbReference>
<feature type="binding site" evidence="7">
    <location>
        <position position="257"/>
    </location>
    <ligand>
        <name>substrate</name>
    </ligand>
</feature>
<dbReference type="PANTHER" id="PTHR10138:SF0">
    <property type="entry name" value="TRYPTOPHAN 2,3-DIOXYGENASE"/>
    <property type="match status" value="1"/>
</dbReference>
<reference evidence="9" key="1">
    <citation type="journal article" date="2019" name="Int. J. Syst. Evol. Microbiol.">
        <title>The Global Catalogue of Microorganisms (GCM) 10K type strain sequencing project: providing services to taxonomists for standard genome sequencing and annotation.</title>
        <authorList>
            <consortium name="The Broad Institute Genomics Platform"/>
            <consortium name="The Broad Institute Genome Sequencing Center for Infectious Disease"/>
            <person name="Wu L."/>
            <person name="Ma J."/>
        </authorList>
    </citation>
    <scope>NUCLEOTIDE SEQUENCE [LARGE SCALE GENOMIC DNA]</scope>
    <source>
        <strain evidence="9">KCTC 22228</strain>
    </source>
</reference>
<dbReference type="Proteomes" id="UP000653056">
    <property type="component" value="Unassembled WGS sequence"/>
</dbReference>